<reference evidence="9 10" key="1">
    <citation type="journal article" date="2017" name="Front. Microbiol.">
        <title>Labilibaculum manganireducens gen. nov., sp. nov. and Labilibaculum filiforme sp. nov., Novel Bacteroidetes Isolated from Subsurface Sediments of the Baltic Sea.</title>
        <authorList>
            <person name="Vandieken V."/>
            <person name="Marshall I.P."/>
            <person name="Niemann H."/>
            <person name="Engelen B."/>
            <person name="Cypionka H."/>
        </authorList>
    </citation>
    <scope>NUCLEOTIDE SEQUENCE [LARGE SCALE GENOMIC DNA]</scope>
    <source>
        <strain evidence="9 10">59.10-2M</strain>
    </source>
</reference>
<dbReference type="RefSeq" id="WP_101309156.1">
    <property type="nucleotide sequence ID" value="NZ_MVDE01000008.1"/>
</dbReference>
<comment type="caution">
    <text evidence="9">The sequence shown here is derived from an EMBL/GenBank/DDBJ whole genome shotgun (WGS) entry which is preliminary data.</text>
</comment>
<keyword evidence="8" id="KW-0812">Transmembrane</keyword>
<dbReference type="InterPro" id="IPR036388">
    <property type="entry name" value="WH-like_DNA-bd_sf"/>
</dbReference>
<sequence length="758" mass="87670">MTAKKILSLLLFLISISGYTQSKIDSLILISKTQYGTEQLRTNLKIAETFGYGENGDTIIYYASRCQEQAIALNDSIALLKSTLYWGSGLFSKQMYLEAVKKTDTIFELAEKLKKKDEIVQGLYLKAKCYQRLHEYPKAIDLYQKAYDHSMKILAEEENKHIGEYCKGVLKQMTYCYWYASKMSEGIELFNSLIEKNQNVSDNIKRAYYSNIAFLYNQNSDLIKAENYLLKAVEISQNSTNWKDNFQDLAYLGVLYTSKGRYDKAIINYKKALTLAQEQDDTNMISYINTNLGKCYEHIGDLRAGVSLLYDGIEIFHNRKDSIGIAIGYLQLGNLMAKWNNYKDAKKYYKKSLNCNQSLGLKAKVAEVNLDLAINFMLNNEKDSSLYYLAATENLLANCQDQKFIATYLIYKAENILKFDSEPDKALKHAIKAQCLAKKFNIIPTANLSKLTIGKCYMAMDSLLPAKKYILSSWRNYKSMKRLYERASAAKSLSIIYKKLQQPDSAYFYLAETDKINSKIRERDQTLALYKKDSDFAMLLAKKEKELLTKENKRLFNRIFSLRLFYISLCLLLTGFLFLYLKRKTKRFHKEINKNELAKKELEKETKKHKSAISNSKDLIQAKEIIIEELNAKLKQNQLIAPNNSEFNEIECLLSSKLSTEEDWDDYLFLFTRKNPHFISNLKSKYPFLSRNEIMIFILIKLGLTTREMAGILMISPSSVNTARYRLRKKLDLKPTEKLENIVEGMQKHSKTEPIGEC</sequence>
<evidence type="ECO:0000256" key="4">
    <source>
        <dbReference type="ARBA" id="ARBA00022803"/>
    </source>
</evidence>
<organism evidence="9 10">
    <name type="scientific">Labilibaculum manganireducens</name>
    <dbReference type="NCBI Taxonomy" id="1940525"/>
    <lineage>
        <taxon>Bacteria</taxon>
        <taxon>Pseudomonadati</taxon>
        <taxon>Bacteroidota</taxon>
        <taxon>Bacteroidia</taxon>
        <taxon>Marinilabiliales</taxon>
        <taxon>Marinifilaceae</taxon>
        <taxon>Labilibaculum</taxon>
    </lineage>
</organism>
<keyword evidence="8" id="KW-0472">Membrane</keyword>
<dbReference type="GO" id="GO:0003677">
    <property type="term" value="F:DNA binding"/>
    <property type="evidence" value="ECO:0007669"/>
    <property type="project" value="InterPro"/>
</dbReference>
<dbReference type="EMBL" id="MVDE01000008">
    <property type="protein sequence ID" value="PKQ67522.1"/>
    <property type="molecule type" value="Genomic_DNA"/>
</dbReference>
<feature type="repeat" description="TPR" evidence="6">
    <location>
        <begin position="246"/>
        <end position="279"/>
    </location>
</feature>
<feature type="repeat" description="TPR" evidence="6">
    <location>
        <begin position="326"/>
        <end position="359"/>
    </location>
</feature>
<evidence type="ECO:0000256" key="1">
    <source>
        <dbReference type="ARBA" id="ARBA00004496"/>
    </source>
</evidence>
<evidence type="ECO:0000256" key="8">
    <source>
        <dbReference type="SAM" id="Phobius"/>
    </source>
</evidence>
<feature type="coiled-coil region" evidence="7">
    <location>
        <begin position="585"/>
        <end position="619"/>
    </location>
</feature>
<dbReference type="SUPFAM" id="SSF48452">
    <property type="entry name" value="TPR-like"/>
    <property type="match status" value="3"/>
</dbReference>
<keyword evidence="3" id="KW-0677">Repeat</keyword>
<keyword evidence="7" id="KW-0175">Coiled coil</keyword>
<dbReference type="GO" id="GO:0005737">
    <property type="term" value="C:cytoplasm"/>
    <property type="evidence" value="ECO:0007669"/>
    <property type="project" value="UniProtKB-SubCell"/>
</dbReference>
<dbReference type="PANTHER" id="PTHR46630">
    <property type="entry name" value="TETRATRICOPEPTIDE REPEAT PROTEIN 29"/>
    <property type="match status" value="1"/>
</dbReference>
<dbReference type="Proteomes" id="UP000233618">
    <property type="component" value="Unassembled WGS sequence"/>
</dbReference>
<evidence type="ECO:0000256" key="6">
    <source>
        <dbReference type="PROSITE-ProRule" id="PRU00339"/>
    </source>
</evidence>
<dbReference type="Pfam" id="PF13424">
    <property type="entry name" value="TPR_12"/>
    <property type="match status" value="1"/>
</dbReference>
<evidence type="ECO:0000256" key="7">
    <source>
        <dbReference type="SAM" id="Coils"/>
    </source>
</evidence>
<keyword evidence="4 6" id="KW-0802">TPR repeat</keyword>
<dbReference type="Gene3D" id="1.25.40.10">
    <property type="entry name" value="Tetratricopeptide repeat domain"/>
    <property type="match status" value="3"/>
</dbReference>
<dbReference type="InterPro" id="IPR011990">
    <property type="entry name" value="TPR-like_helical_dom_sf"/>
</dbReference>
<dbReference type="AlphaFoldDB" id="A0A2N3IB16"/>
<dbReference type="SUPFAM" id="SSF46894">
    <property type="entry name" value="C-terminal effector domain of the bipartite response regulators"/>
    <property type="match status" value="1"/>
</dbReference>
<comment type="similarity">
    <text evidence="5">Belongs to the Rap family.</text>
</comment>
<dbReference type="SMART" id="SM00028">
    <property type="entry name" value="TPR"/>
    <property type="match status" value="5"/>
</dbReference>
<dbReference type="Gene3D" id="1.10.10.10">
    <property type="entry name" value="Winged helix-like DNA-binding domain superfamily/Winged helix DNA-binding domain"/>
    <property type="match status" value="1"/>
</dbReference>
<evidence type="ECO:0000256" key="3">
    <source>
        <dbReference type="ARBA" id="ARBA00022737"/>
    </source>
</evidence>
<dbReference type="GO" id="GO:0006355">
    <property type="term" value="P:regulation of DNA-templated transcription"/>
    <property type="evidence" value="ECO:0007669"/>
    <property type="project" value="InterPro"/>
</dbReference>
<evidence type="ECO:0000313" key="10">
    <source>
        <dbReference type="Proteomes" id="UP000233618"/>
    </source>
</evidence>
<keyword evidence="2" id="KW-0963">Cytoplasm</keyword>
<name>A0A2N3IB16_9BACT</name>
<dbReference type="InterPro" id="IPR051476">
    <property type="entry name" value="Bac_ResReg_Asp_Phosphatase"/>
</dbReference>
<dbReference type="InterPro" id="IPR016032">
    <property type="entry name" value="Sig_transdc_resp-reg_C-effctor"/>
</dbReference>
<proteinExistence type="inferred from homology"/>
<protein>
    <recommendedName>
        <fullName evidence="11">HTH luxR-type domain-containing protein</fullName>
    </recommendedName>
</protein>
<feature type="transmembrane region" description="Helical" evidence="8">
    <location>
        <begin position="560"/>
        <end position="581"/>
    </location>
</feature>
<keyword evidence="8" id="KW-1133">Transmembrane helix</keyword>
<evidence type="ECO:0008006" key="11">
    <source>
        <dbReference type="Google" id="ProtNLM"/>
    </source>
</evidence>
<gene>
    <name evidence="9" type="ORF">BZG01_07230</name>
</gene>
<accession>A0A2N3IB16</accession>
<dbReference type="Pfam" id="PF13181">
    <property type="entry name" value="TPR_8"/>
    <property type="match status" value="1"/>
</dbReference>
<dbReference type="PROSITE" id="PS50005">
    <property type="entry name" value="TPR"/>
    <property type="match status" value="2"/>
</dbReference>
<dbReference type="PANTHER" id="PTHR46630:SF1">
    <property type="entry name" value="TETRATRICOPEPTIDE REPEAT PROTEIN 29"/>
    <property type="match status" value="1"/>
</dbReference>
<evidence type="ECO:0000256" key="2">
    <source>
        <dbReference type="ARBA" id="ARBA00022490"/>
    </source>
</evidence>
<evidence type="ECO:0000256" key="5">
    <source>
        <dbReference type="ARBA" id="ARBA00038253"/>
    </source>
</evidence>
<keyword evidence="10" id="KW-1185">Reference proteome</keyword>
<evidence type="ECO:0000313" key="9">
    <source>
        <dbReference type="EMBL" id="PKQ67522.1"/>
    </source>
</evidence>
<comment type="subcellular location">
    <subcellularLocation>
        <location evidence="1">Cytoplasm</location>
    </subcellularLocation>
</comment>
<dbReference type="InterPro" id="IPR019734">
    <property type="entry name" value="TPR_rpt"/>
</dbReference>